<dbReference type="EMBL" id="JBBPBM010000004">
    <property type="protein sequence ID" value="KAK8589551.1"/>
    <property type="molecule type" value="Genomic_DNA"/>
</dbReference>
<accession>A0ABR2FZ56</accession>
<evidence type="ECO:0000313" key="1">
    <source>
        <dbReference type="EMBL" id="KAK8589551.1"/>
    </source>
</evidence>
<sequence>MQPKRPLVPRNEGRAQLGDGECLLIETPCTRNETILGSNISSSVPLEHNFSTLASTSRLKPRPPSIKSVLKILLDASNKKSKESEPEEELLTPQKKLLNSIKTVE</sequence>
<keyword evidence="2" id="KW-1185">Reference proteome</keyword>
<dbReference type="Proteomes" id="UP001472677">
    <property type="component" value="Unassembled WGS sequence"/>
</dbReference>
<organism evidence="1 2">
    <name type="scientific">Hibiscus sabdariffa</name>
    <name type="common">roselle</name>
    <dbReference type="NCBI Taxonomy" id="183260"/>
    <lineage>
        <taxon>Eukaryota</taxon>
        <taxon>Viridiplantae</taxon>
        <taxon>Streptophyta</taxon>
        <taxon>Embryophyta</taxon>
        <taxon>Tracheophyta</taxon>
        <taxon>Spermatophyta</taxon>
        <taxon>Magnoliopsida</taxon>
        <taxon>eudicotyledons</taxon>
        <taxon>Gunneridae</taxon>
        <taxon>Pentapetalae</taxon>
        <taxon>rosids</taxon>
        <taxon>malvids</taxon>
        <taxon>Malvales</taxon>
        <taxon>Malvaceae</taxon>
        <taxon>Malvoideae</taxon>
        <taxon>Hibiscus</taxon>
    </lineage>
</organism>
<comment type="caution">
    <text evidence="1">The sequence shown here is derived from an EMBL/GenBank/DDBJ whole genome shotgun (WGS) entry which is preliminary data.</text>
</comment>
<reference evidence="1 2" key="1">
    <citation type="journal article" date="2024" name="G3 (Bethesda)">
        <title>Genome assembly of Hibiscus sabdariffa L. provides insights into metabolisms of medicinal natural products.</title>
        <authorList>
            <person name="Kim T."/>
        </authorList>
    </citation>
    <scope>NUCLEOTIDE SEQUENCE [LARGE SCALE GENOMIC DNA]</scope>
    <source>
        <strain evidence="1">TK-2024</strain>
        <tissue evidence="1">Old leaves</tissue>
    </source>
</reference>
<evidence type="ECO:0000313" key="2">
    <source>
        <dbReference type="Proteomes" id="UP001472677"/>
    </source>
</evidence>
<proteinExistence type="predicted"/>
<name>A0ABR2FZ56_9ROSI</name>
<gene>
    <name evidence="1" type="ORF">V6N12_023945</name>
</gene>
<protein>
    <submittedName>
        <fullName evidence="1">Uncharacterized protein</fullName>
    </submittedName>
</protein>